<sequence>MPDPKFKGTHPKIDTANQCVTELSAAWWAYTTARIVYAEAMLHHNWSHHGNKRREDLITNATMKISDAYDDYLEKIDTFKRAHAAYKTAIRELLRGHLL</sequence>
<protein>
    <submittedName>
        <fullName evidence="1">Uncharacterized protein</fullName>
    </submittedName>
</protein>
<dbReference type="EMBL" id="LAZR01000285">
    <property type="protein sequence ID" value="KKN77038.1"/>
    <property type="molecule type" value="Genomic_DNA"/>
</dbReference>
<name>A0A0F9WFH7_9ZZZZ</name>
<organism evidence="1">
    <name type="scientific">marine sediment metagenome</name>
    <dbReference type="NCBI Taxonomy" id="412755"/>
    <lineage>
        <taxon>unclassified sequences</taxon>
        <taxon>metagenomes</taxon>
        <taxon>ecological metagenomes</taxon>
    </lineage>
</organism>
<accession>A0A0F9WFH7</accession>
<comment type="caution">
    <text evidence="1">The sequence shown here is derived from an EMBL/GenBank/DDBJ whole genome shotgun (WGS) entry which is preliminary data.</text>
</comment>
<evidence type="ECO:0000313" key="1">
    <source>
        <dbReference type="EMBL" id="KKN77038.1"/>
    </source>
</evidence>
<dbReference type="AlphaFoldDB" id="A0A0F9WFH7"/>
<proteinExistence type="predicted"/>
<gene>
    <name evidence="1" type="ORF">LCGC14_0363770</name>
</gene>
<reference evidence="1" key="1">
    <citation type="journal article" date="2015" name="Nature">
        <title>Complex archaea that bridge the gap between prokaryotes and eukaryotes.</title>
        <authorList>
            <person name="Spang A."/>
            <person name="Saw J.H."/>
            <person name="Jorgensen S.L."/>
            <person name="Zaremba-Niedzwiedzka K."/>
            <person name="Martijn J."/>
            <person name="Lind A.E."/>
            <person name="van Eijk R."/>
            <person name="Schleper C."/>
            <person name="Guy L."/>
            <person name="Ettema T.J."/>
        </authorList>
    </citation>
    <scope>NUCLEOTIDE SEQUENCE</scope>
</reference>